<keyword evidence="1" id="KW-0472">Membrane</keyword>
<dbReference type="AlphaFoldDB" id="A0A1B0Z2D6"/>
<organism evidence="2">
    <name type="scientific">uncultured Alphaproteobacteria bacterium</name>
    <dbReference type="NCBI Taxonomy" id="91750"/>
    <lineage>
        <taxon>Bacteria</taxon>
        <taxon>Pseudomonadati</taxon>
        <taxon>Pseudomonadota</taxon>
        <taxon>Alphaproteobacteria</taxon>
        <taxon>environmental samples</taxon>
    </lineage>
</organism>
<accession>A0A1B0Z2D6</accession>
<name>A0A1B0Z2D6_9PROT</name>
<evidence type="ECO:0000256" key="1">
    <source>
        <dbReference type="SAM" id="Phobius"/>
    </source>
</evidence>
<keyword evidence="1" id="KW-0812">Transmembrane</keyword>
<protein>
    <submittedName>
        <fullName evidence="2">Uncharacterized protein</fullName>
    </submittedName>
</protein>
<dbReference type="EMBL" id="KT997875">
    <property type="protein sequence ID" value="ANO58367.1"/>
    <property type="molecule type" value="Genomic_DNA"/>
</dbReference>
<evidence type="ECO:0000313" key="2">
    <source>
        <dbReference type="EMBL" id="ANO58367.1"/>
    </source>
</evidence>
<sequence length="61" mass="7212">MKDMKKRKKRKKKKKLTKDEREYIKNISLTGYPFLDGILAIAFVLFMLKIAPPYISVFFGN</sequence>
<proteinExistence type="predicted"/>
<keyword evidence="1" id="KW-1133">Transmembrane helix</keyword>
<reference evidence="2" key="1">
    <citation type="submission" date="2015-11" db="EMBL/GenBank/DDBJ databases">
        <title>Genomes of Abundant and Widespread Viruses from the Deep Ocean.</title>
        <authorList>
            <person name="Mizuno C.M."/>
            <person name="Ghai R."/>
            <person name="Saghai A."/>
            <person name="Lopez-Garcia P."/>
            <person name="Rodriguez-Valera F."/>
        </authorList>
    </citation>
    <scope>NUCLEOTIDE SEQUENCE</scope>
</reference>
<dbReference type="EMBL" id="KT997805">
    <property type="protein sequence ID" value="ANO58329.1"/>
    <property type="molecule type" value="Genomic_DNA"/>
</dbReference>
<feature type="transmembrane region" description="Helical" evidence="1">
    <location>
        <begin position="34"/>
        <end position="55"/>
    </location>
</feature>